<dbReference type="Proteomes" id="UP001150266">
    <property type="component" value="Unassembled WGS sequence"/>
</dbReference>
<dbReference type="OrthoDB" id="429950at2759"/>
<proteinExistence type="predicted"/>
<feature type="region of interest" description="Disordered" evidence="6">
    <location>
        <begin position="89"/>
        <end position="194"/>
    </location>
</feature>
<feature type="domain" description="PARP-type" evidence="7">
    <location>
        <begin position="4"/>
        <end position="94"/>
    </location>
</feature>
<evidence type="ECO:0000256" key="1">
    <source>
        <dbReference type="ARBA" id="ARBA00004123"/>
    </source>
</evidence>
<evidence type="ECO:0000313" key="9">
    <source>
        <dbReference type="Proteomes" id="UP001150266"/>
    </source>
</evidence>
<sequence>MPGYRLEYASSNRAKCKGPKPCAGTTLTKGCLRFGSTVEFQGKQSFAWRHWGCITPKVLSNVKDEHPDASDVDGFEELRPEDQEKVIKAWEVGKVADEDIPETARKADGDGDEEEDEKPKKKARAPKKKADDDGEEKPKKPRAAKTKKVEDDGEGDGDNEPKKPARKPRAKKAAEDDDKPKAKKAAPKKRSTKKVCSLLSSWVKLPCQSCHHRSRAQTRVKTSPKMSPKWITVMMTGRKKRKNLLLRRKQLKNLLSLRRRKRHRRRSVLQNLNL</sequence>
<keyword evidence="4" id="KW-0862">Zinc</keyword>
<protein>
    <recommendedName>
        <fullName evidence="7">PARP-type domain-containing protein</fullName>
    </recommendedName>
</protein>
<dbReference type="Pfam" id="PF00645">
    <property type="entry name" value="zf-PARP"/>
    <property type="match status" value="1"/>
</dbReference>
<dbReference type="SUPFAM" id="SSF57716">
    <property type="entry name" value="Glucocorticoid receptor-like (DNA-binding domain)"/>
    <property type="match status" value="1"/>
</dbReference>
<organism evidence="8 9">
    <name type="scientific">Lentinula aciculospora</name>
    <dbReference type="NCBI Taxonomy" id="153920"/>
    <lineage>
        <taxon>Eukaryota</taxon>
        <taxon>Fungi</taxon>
        <taxon>Dikarya</taxon>
        <taxon>Basidiomycota</taxon>
        <taxon>Agaricomycotina</taxon>
        <taxon>Agaricomycetes</taxon>
        <taxon>Agaricomycetidae</taxon>
        <taxon>Agaricales</taxon>
        <taxon>Marasmiineae</taxon>
        <taxon>Omphalotaceae</taxon>
        <taxon>Lentinula</taxon>
    </lineage>
</organism>
<evidence type="ECO:0000256" key="4">
    <source>
        <dbReference type="ARBA" id="ARBA00022833"/>
    </source>
</evidence>
<keyword evidence="5" id="KW-0539">Nucleus</keyword>
<feature type="compositionally biased region" description="Basic and acidic residues" evidence="6">
    <location>
        <begin position="94"/>
        <end position="109"/>
    </location>
</feature>
<dbReference type="EMBL" id="JAOTPV010000021">
    <property type="protein sequence ID" value="KAJ4472127.1"/>
    <property type="molecule type" value="Genomic_DNA"/>
</dbReference>
<dbReference type="InterPro" id="IPR036957">
    <property type="entry name" value="Znf_PARP_sf"/>
</dbReference>
<keyword evidence="9" id="KW-1185">Reference proteome</keyword>
<dbReference type="SMART" id="SM01336">
    <property type="entry name" value="zf-PARP"/>
    <property type="match status" value="1"/>
</dbReference>
<dbReference type="GO" id="GO:0005634">
    <property type="term" value="C:nucleus"/>
    <property type="evidence" value="ECO:0007669"/>
    <property type="project" value="UniProtKB-SubCell"/>
</dbReference>
<dbReference type="PROSITE" id="PS50064">
    <property type="entry name" value="ZF_PARP_2"/>
    <property type="match status" value="1"/>
</dbReference>
<feature type="region of interest" description="Disordered" evidence="6">
    <location>
        <begin position="63"/>
        <end position="82"/>
    </location>
</feature>
<comment type="subcellular location">
    <subcellularLocation>
        <location evidence="1">Nucleus</location>
    </subcellularLocation>
</comment>
<dbReference type="GO" id="GO:0008270">
    <property type="term" value="F:zinc ion binding"/>
    <property type="evidence" value="ECO:0007669"/>
    <property type="project" value="UniProtKB-KW"/>
</dbReference>
<evidence type="ECO:0000256" key="3">
    <source>
        <dbReference type="ARBA" id="ARBA00022771"/>
    </source>
</evidence>
<accession>A0A9W9A3H8</accession>
<evidence type="ECO:0000256" key="6">
    <source>
        <dbReference type="SAM" id="MobiDB-lite"/>
    </source>
</evidence>
<dbReference type="GO" id="GO:0003677">
    <property type="term" value="F:DNA binding"/>
    <property type="evidence" value="ECO:0007669"/>
    <property type="project" value="InterPro"/>
</dbReference>
<dbReference type="Gene3D" id="3.30.1740.10">
    <property type="entry name" value="Zinc finger, PARP-type"/>
    <property type="match status" value="1"/>
</dbReference>
<evidence type="ECO:0000259" key="7">
    <source>
        <dbReference type="PROSITE" id="PS50064"/>
    </source>
</evidence>
<dbReference type="AlphaFoldDB" id="A0A9W9A3H8"/>
<evidence type="ECO:0000256" key="2">
    <source>
        <dbReference type="ARBA" id="ARBA00022723"/>
    </source>
</evidence>
<gene>
    <name evidence="8" type="ORF">J3R30DRAFT_1037186</name>
</gene>
<keyword evidence="2" id="KW-0479">Metal-binding</keyword>
<comment type="caution">
    <text evidence="8">The sequence shown here is derived from an EMBL/GenBank/DDBJ whole genome shotgun (WGS) entry which is preliminary data.</text>
</comment>
<reference evidence="8" key="1">
    <citation type="submission" date="2022-08" db="EMBL/GenBank/DDBJ databases">
        <title>A Global Phylogenomic Analysis of the Shiitake Genus Lentinula.</title>
        <authorList>
            <consortium name="DOE Joint Genome Institute"/>
            <person name="Sierra-Patev S."/>
            <person name="Min B."/>
            <person name="Naranjo-Ortiz M."/>
            <person name="Looney B."/>
            <person name="Konkel Z."/>
            <person name="Slot J.C."/>
            <person name="Sakamoto Y."/>
            <person name="Steenwyk J.L."/>
            <person name="Rokas A."/>
            <person name="Carro J."/>
            <person name="Camarero S."/>
            <person name="Ferreira P."/>
            <person name="Molpeceres G."/>
            <person name="Ruiz-Duenas F.J."/>
            <person name="Serrano A."/>
            <person name="Henrissat B."/>
            <person name="Drula E."/>
            <person name="Hughes K.W."/>
            <person name="Mata J.L."/>
            <person name="Ishikawa N.K."/>
            <person name="Vargas-Isla R."/>
            <person name="Ushijima S."/>
            <person name="Smith C.A."/>
            <person name="Ahrendt S."/>
            <person name="Andreopoulos W."/>
            <person name="He G."/>
            <person name="Labutti K."/>
            <person name="Lipzen A."/>
            <person name="Ng V."/>
            <person name="Riley R."/>
            <person name="Sandor L."/>
            <person name="Barry K."/>
            <person name="Martinez A.T."/>
            <person name="Xiao Y."/>
            <person name="Gibbons J.G."/>
            <person name="Terashima K."/>
            <person name="Grigoriev I.V."/>
            <person name="Hibbett D.S."/>
        </authorList>
    </citation>
    <scope>NUCLEOTIDE SEQUENCE</scope>
    <source>
        <strain evidence="8">JLM2183</strain>
    </source>
</reference>
<evidence type="ECO:0000313" key="8">
    <source>
        <dbReference type="EMBL" id="KAJ4472127.1"/>
    </source>
</evidence>
<evidence type="ECO:0000256" key="5">
    <source>
        <dbReference type="ARBA" id="ARBA00023242"/>
    </source>
</evidence>
<dbReference type="InterPro" id="IPR001510">
    <property type="entry name" value="Znf_PARP"/>
</dbReference>
<feature type="compositionally biased region" description="Basic residues" evidence="6">
    <location>
        <begin position="181"/>
        <end position="193"/>
    </location>
</feature>
<name>A0A9W9A3H8_9AGAR</name>
<keyword evidence="3" id="KW-0863">Zinc-finger</keyword>